<feature type="region of interest" description="Disordered" evidence="1">
    <location>
        <begin position="1"/>
        <end position="27"/>
    </location>
</feature>
<evidence type="ECO:0000313" key="3">
    <source>
        <dbReference type="Proteomes" id="UP000663844"/>
    </source>
</evidence>
<name>A0A820P9A3_9BILA</name>
<organism evidence="2 3">
    <name type="scientific">Adineta steineri</name>
    <dbReference type="NCBI Taxonomy" id="433720"/>
    <lineage>
        <taxon>Eukaryota</taxon>
        <taxon>Metazoa</taxon>
        <taxon>Spiralia</taxon>
        <taxon>Gnathifera</taxon>
        <taxon>Rotifera</taxon>
        <taxon>Eurotatoria</taxon>
        <taxon>Bdelloidea</taxon>
        <taxon>Adinetida</taxon>
        <taxon>Adinetidae</taxon>
        <taxon>Adineta</taxon>
    </lineage>
</organism>
<reference evidence="2" key="1">
    <citation type="submission" date="2021-02" db="EMBL/GenBank/DDBJ databases">
        <authorList>
            <person name="Nowell W R."/>
        </authorList>
    </citation>
    <scope>NUCLEOTIDE SEQUENCE</scope>
</reference>
<feature type="compositionally biased region" description="Basic and acidic residues" evidence="1">
    <location>
        <begin position="13"/>
        <end position="27"/>
    </location>
</feature>
<gene>
    <name evidence="2" type="ORF">OXD698_LOCUS51470</name>
</gene>
<feature type="non-terminal residue" evidence="2">
    <location>
        <position position="27"/>
    </location>
</feature>
<evidence type="ECO:0000256" key="1">
    <source>
        <dbReference type="SAM" id="MobiDB-lite"/>
    </source>
</evidence>
<dbReference type="Proteomes" id="UP000663844">
    <property type="component" value="Unassembled WGS sequence"/>
</dbReference>
<sequence length="27" mass="2900">MSSSSNLTQQTGKTKDDISGLKNKMAE</sequence>
<dbReference type="EMBL" id="CAJOAZ010026456">
    <property type="protein sequence ID" value="CAF4401296.1"/>
    <property type="molecule type" value="Genomic_DNA"/>
</dbReference>
<evidence type="ECO:0000313" key="2">
    <source>
        <dbReference type="EMBL" id="CAF4401296.1"/>
    </source>
</evidence>
<dbReference type="AlphaFoldDB" id="A0A820P9A3"/>
<comment type="caution">
    <text evidence="2">The sequence shown here is derived from an EMBL/GenBank/DDBJ whole genome shotgun (WGS) entry which is preliminary data.</text>
</comment>
<feature type="compositionally biased region" description="Polar residues" evidence="1">
    <location>
        <begin position="1"/>
        <end position="12"/>
    </location>
</feature>
<accession>A0A820P9A3</accession>
<protein>
    <submittedName>
        <fullName evidence="2">Uncharacterized protein</fullName>
    </submittedName>
</protein>
<proteinExistence type="predicted"/>